<protein>
    <submittedName>
        <fullName evidence="1">Uncharacterized protein</fullName>
    </submittedName>
</protein>
<gene>
    <name evidence="1" type="ORF">Glove_130g115</name>
</gene>
<evidence type="ECO:0000313" key="2">
    <source>
        <dbReference type="Proteomes" id="UP000266861"/>
    </source>
</evidence>
<name>A0A397IXZ8_9GLOM</name>
<keyword evidence="2" id="KW-1185">Reference proteome</keyword>
<comment type="caution">
    <text evidence="1">The sequence shown here is derived from an EMBL/GenBank/DDBJ whole genome shotgun (WGS) entry which is preliminary data.</text>
</comment>
<organism evidence="1 2">
    <name type="scientific">Diversispora epigaea</name>
    <dbReference type="NCBI Taxonomy" id="1348612"/>
    <lineage>
        <taxon>Eukaryota</taxon>
        <taxon>Fungi</taxon>
        <taxon>Fungi incertae sedis</taxon>
        <taxon>Mucoromycota</taxon>
        <taxon>Glomeromycotina</taxon>
        <taxon>Glomeromycetes</taxon>
        <taxon>Diversisporales</taxon>
        <taxon>Diversisporaceae</taxon>
        <taxon>Diversispora</taxon>
    </lineage>
</organism>
<proteinExistence type="predicted"/>
<reference evidence="1 2" key="1">
    <citation type="submission" date="2018-08" db="EMBL/GenBank/DDBJ databases">
        <title>Genome and evolution of the arbuscular mycorrhizal fungus Diversispora epigaea (formerly Glomus versiforme) and its bacterial endosymbionts.</title>
        <authorList>
            <person name="Sun X."/>
            <person name="Fei Z."/>
            <person name="Harrison M."/>
        </authorList>
    </citation>
    <scope>NUCLEOTIDE SEQUENCE [LARGE SCALE GENOMIC DNA]</scope>
    <source>
        <strain evidence="1 2">IT104</strain>
    </source>
</reference>
<sequence length="194" mass="22745">MINSNLSPQKVMDLRNKVNQNNIFPPRHVNDPNILLLLINNQRLQRTDFSICIINVMFEAQLHGNFTIEVISRVADLLSLQEKMIYRSLIDEINTINNPQPISINNESIIFPLSEETNKTSENNYQLVLTLFTGTLFEESPRERNENAMNDINNIFNFKNYKDNHVNLNNIDNTFIIFLKKISCRFDNCFFFLK</sequence>
<dbReference type="Proteomes" id="UP000266861">
    <property type="component" value="Unassembled WGS sequence"/>
</dbReference>
<evidence type="ECO:0000313" key="1">
    <source>
        <dbReference type="EMBL" id="RHZ80905.1"/>
    </source>
</evidence>
<dbReference type="EMBL" id="PQFF01000121">
    <property type="protein sequence ID" value="RHZ80905.1"/>
    <property type="molecule type" value="Genomic_DNA"/>
</dbReference>
<dbReference type="AlphaFoldDB" id="A0A397IXZ8"/>
<accession>A0A397IXZ8</accession>